<keyword evidence="1" id="KW-1133">Transmembrane helix</keyword>
<comment type="caution">
    <text evidence="2">The sequence shown here is derived from an EMBL/GenBank/DDBJ whole genome shotgun (WGS) entry which is preliminary data.</text>
</comment>
<dbReference type="AlphaFoldDB" id="A0AAP2YVY1"/>
<accession>A0AAP2YVY1</accession>
<dbReference type="Proteomes" id="UP001321018">
    <property type="component" value="Unassembled WGS sequence"/>
</dbReference>
<reference evidence="2 4" key="1">
    <citation type="submission" date="2022-09" db="EMBL/GenBank/DDBJ databases">
        <title>Enrichment on poylsaccharides allowed isolation of novel metabolic and taxonomic groups of Haloarchaea.</title>
        <authorList>
            <person name="Sorokin D.Y."/>
            <person name="Elcheninov A.G."/>
            <person name="Khizhniak T.V."/>
            <person name="Kolganova T.V."/>
            <person name="Kublanov I.V."/>
        </authorList>
    </citation>
    <scope>NUCLEOTIDE SEQUENCE</scope>
    <source>
        <strain evidence="3 4">AArc-m2/3/4</strain>
        <strain evidence="2">AArc-xg1-1</strain>
    </source>
</reference>
<keyword evidence="1" id="KW-0472">Membrane</keyword>
<keyword evidence="1" id="KW-0812">Transmembrane</keyword>
<organism evidence="2 5">
    <name type="scientific">Natronoglomus mannanivorans</name>
    <dbReference type="NCBI Taxonomy" id="2979990"/>
    <lineage>
        <taxon>Archaea</taxon>
        <taxon>Methanobacteriati</taxon>
        <taxon>Methanobacteriota</taxon>
        <taxon>Stenosarchaea group</taxon>
        <taxon>Halobacteria</taxon>
        <taxon>Halobacteriales</taxon>
        <taxon>Natrialbaceae</taxon>
        <taxon>Natronoglomus</taxon>
    </lineage>
</organism>
<keyword evidence="4" id="KW-1185">Reference proteome</keyword>
<dbReference type="RefSeq" id="WP_338002330.1">
    <property type="nucleotide sequence ID" value="NZ_JAOPKA010000001.1"/>
</dbReference>
<evidence type="ECO:0000313" key="2">
    <source>
        <dbReference type="EMBL" id="MCU4740502.1"/>
    </source>
</evidence>
<feature type="transmembrane region" description="Helical" evidence="1">
    <location>
        <begin position="12"/>
        <end position="33"/>
    </location>
</feature>
<name>A0AAP2YVY1_9EURY</name>
<feature type="transmembrane region" description="Helical" evidence="1">
    <location>
        <begin position="64"/>
        <end position="84"/>
    </location>
</feature>
<dbReference type="EMBL" id="JAOPKB010000001">
    <property type="protein sequence ID" value="MCU4971362.1"/>
    <property type="molecule type" value="Genomic_DNA"/>
</dbReference>
<protein>
    <submittedName>
        <fullName evidence="2">Uncharacterized protein</fullName>
    </submittedName>
</protein>
<proteinExistence type="predicted"/>
<sequence>MDQRLIVTVPYIFHVVGGAMLAIAATVASVEFTDGQLEFMILVAYLGPTIGIGLVWVKNYVYGAPLLFGSAAAGCWFAIYFFFINENPANVAAVTGDGAGAYQSAMIAVVVGSLVTAGAGVWLWYRESEGFRDAVDGVVRPSDSE</sequence>
<dbReference type="Proteomes" id="UP001320972">
    <property type="component" value="Unassembled WGS sequence"/>
</dbReference>
<feature type="transmembrane region" description="Helical" evidence="1">
    <location>
        <begin position="39"/>
        <end position="57"/>
    </location>
</feature>
<dbReference type="EMBL" id="JAOPKA010000001">
    <property type="protein sequence ID" value="MCU4740502.1"/>
    <property type="molecule type" value="Genomic_DNA"/>
</dbReference>
<evidence type="ECO:0000313" key="4">
    <source>
        <dbReference type="Proteomes" id="UP001320972"/>
    </source>
</evidence>
<evidence type="ECO:0000256" key="1">
    <source>
        <dbReference type="SAM" id="Phobius"/>
    </source>
</evidence>
<feature type="transmembrane region" description="Helical" evidence="1">
    <location>
        <begin position="104"/>
        <end position="125"/>
    </location>
</feature>
<gene>
    <name evidence="3" type="ORF">OB955_01230</name>
    <name evidence="2" type="ORF">OB960_03705</name>
</gene>
<evidence type="ECO:0000313" key="5">
    <source>
        <dbReference type="Proteomes" id="UP001321018"/>
    </source>
</evidence>
<evidence type="ECO:0000313" key="3">
    <source>
        <dbReference type="EMBL" id="MCU4971362.1"/>
    </source>
</evidence>